<dbReference type="InterPro" id="IPR012840">
    <property type="entry name" value="NrdG2"/>
</dbReference>
<sequence length="227" mass="25741">MMYDYLPVSMVDYPGKVAATVFVSGCNFVCPYCHNSQLIKSKKPVKSEAEFLEYLDKRKNLIDGVCITGGEPTLWDGLYDFIKDIKDLGFSAKLDTNGSRPDVIERLLNDDLVDYIAMDVKAPKNKYGLFVKNNEDIERIVKSIDLIKNSGIDYEFRTTVNDKIISLEDFSSIGDLISGSRRYVLQAYKYSDGVLDKDLCGKQPCDIEFLNGIKEILKDKVDEILIR</sequence>
<dbReference type="EMBL" id="CP002739">
    <property type="protein sequence ID" value="AEF16967.1"/>
    <property type="molecule type" value="Genomic_DNA"/>
</dbReference>
<dbReference type="PROSITE" id="PS51918">
    <property type="entry name" value="RADICAL_SAM"/>
    <property type="match status" value="1"/>
</dbReference>
<keyword evidence="3" id="KW-0408">Iron</keyword>
<dbReference type="STRING" id="858215.Thexy_0928"/>
<keyword evidence="1" id="KW-0949">S-adenosyl-L-methionine</keyword>
<name>F6BJR0_THEXL</name>
<dbReference type="Gene3D" id="3.20.20.70">
    <property type="entry name" value="Aldolase class I"/>
    <property type="match status" value="1"/>
</dbReference>
<dbReference type="HOGENOM" id="CLU_078147_2_1_9"/>
<keyword evidence="2" id="KW-0479">Metal-binding</keyword>
<organism evidence="6 7">
    <name type="scientific">Thermoanaerobacterium xylanolyticum (strain ATCC 49914 / DSM 7097 / LX-11)</name>
    <dbReference type="NCBI Taxonomy" id="858215"/>
    <lineage>
        <taxon>Bacteria</taxon>
        <taxon>Bacillati</taxon>
        <taxon>Bacillota</taxon>
        <taxon>Clostridia</taxon>
        <taxon>Thermoanaerobacterales</taxon>
        <taxon>Thermoanaerobacteraceae</taxon>
        <taxon>Thermoanaerobacterium</taxon>
    </lineage>
</organism>
<dbReference type="SFLD" id="SFLDS00029">
    <property type="entry name" value="Radical_SAM"/>
    <property type="match status" value="1"/>
</dbReference>
<reference evidence="6" key="1">
    <citation type="submission" date="2011-05" db="EMBL/GenBank/DDBJ databases">
        <title>Complete sequence of Thermoanaerobacterium xylanolyticum LX-11.</title>
        <authorList>
            <consortium name="US DOE Joint Genome Institute"/>
            <person name="Lucas S."/>
            <person name="Han J."/>
            <person name="Lapidus A."/>
            <person name="Cheng J.-F."/>
            <person name="Goodwin L."/>
            <person name="Pitluck S."/>
            <person name="Peters L."/>
            <person name="Mikhailova N."/>
            <person name="Lu M."/>
            <person name="Han C."/>
            <person name="Tapia R."/>
            <person name="Land M."/>
            <person name="Hauser L."/>
            <person name="Kyrpides N."/>
            <person name="Ivanova N."/>
            <person name="Pagani I."/>
            <person name="Hemme C."/>
            <person name="Woyke T."/>
        </authorList>
    </citation>
    <scope>NUCLEOTIDE SEQUENCE</scope>
    <source>
        <strain evidence="6">LX-11</strain>
    </source>
</reference>
<dbReference type="CDD" id="cd01335">
    <property type="entry name" value="Radical_SAM"/>
    <property type="match status" value="1"/>
</dbReference>
<dbReference type="RefSeq" id="WP_013787712.1">
    <property type="nucleotide sequence ID" value="NC_015555.1"/>
</dbReference>
<dbReference type="SFLD" id="SFLDG01067">
    <property type="entry name" value="SPASM/twitch_domain_containing"/>
    <property type="match status" value="1"/>
</dbReference>
<evidence type="ECO:0000256" key="3">
    <source>
        <dbReference type="ARBA" id="ARBA00023004"/>
    </source>
</evidence>
<proteinExistence type="predicted"/>
<dbReference type="GO" id="GO:0051536">
    <property type="term" value="F:iron-sulfur cluster binding"/>
    <property type="evidence" value="ECO:0007669"/>
    <property type="project" value="UniProtKB-KW"/>
</dbReference>
<evidence type="ECO:0000259" key="5">
    <source>
        <dbReference type="PROSITE" id="PS51918"/>
    </source>
</evidence>
<keyword evidence="4" id="KW-0411">Iron-sulfur</keyword>
<dbReference type="GO" id="GO:0046872">
    <property type="term" value="F:metal ion binding"/>
    <property type="evidence" value="ECO:0007669"/>
    <property type="project" value="UniProtKB-KW"/>
</dbReference>
<evidence type="ECO:0000313" key="7">
    <source>
        <dbReference type="Proteomes" id="UP000007239"/>
    </source>
</evidence>
<evidence type="ECO:0000256" key="2">
    <source>
        <dbReference type="ARBA" id="ARBA00022723"/>
    </source>
</evidence>
<evidence type="ECO:0000256" key="4">
    <source>
        <dbReference type="ARBA" id="ARBA00023014"/>
    </source>
</evidence>
<feature type="domain" description="Radical SAM core" evidence="5">
    <location>
        <begin position="11"/>
        <end position="227"/>
    </location>
</feature>
<dbReference type="PANTHER" id="PTHR11228:SF27">
    <property type="entry name" value="GLYCYL-RADICAL ENZYME ACTIVATING ENZYME MJ1227-RELATED"/>
    <property type="match status" value="1"/>
</dbReference>
<dbReference type="InterPro" id="IPR007197">
    <property type="entry name" value="rSAM"/>
</dbReference>
<accession>F6BJR0</accession>
<dbReference type="InterPro" id="IPR058240">
    <property type="entry name" value="rSAM_sf"/>
</dbReference>
<protein>
    <submittedName>
        <fullName evidence="6">Anaerobic ribonucleoside-triphosphate reductase activating protein</fullName>
    </submittedName>
</protein>
<dbReference type="SUPFAM" id="SSF102114">
    <property type="entry name" value="Radical SAM enzymes"/>
    <property type="match status" value="1"/>
</dbReference>
<dbReference type="AlphaFoldDB" id="F6BJR0"/>
<dbReference type="NCBIfam" id="TIGR02495">
    <property type="entry name" value="NrdG2"/>
    <property type="match status" value="1"/>
</dbReference>
<dbReference type="GO" id="GO:0003824">
    <property type="term" value="F:catalytic activity"/>
    <property type="evidence" value="ECO:0007669"/>
    <property type="project" value="InterPro"/>
</dbReference>
<evidence type="ECO:0000256" key="1">
    <source>
        <dbReference type="ARBA" id="ARBA00022691"/>
    </source>
</evidence>
<dbReference type="InterPro" id="IPR013785">
    <property type="entry name" value="Aldolase_TIM"/>
</dbReference>
<dbReference type="eggNOG" id="COG1180">
    <property type="taxonomic scope" value="Bacteria"/>
</dbReference>
<dbReference type="InterPro" id="IPR050377">
    <property type="entry name" value="Radical_SAM_PqqE_MftC-like"/>
</dbReference>
<dbReference type="Proteomes" id="UP000007239">
    <property type="component" value="Chromosome"/>
</dbReference>
<keyword evidence="7" id="KW-1185">Reference proteome</keyword>
<dbReference type="PANTHER" id="PTHR11228">
    <property type="entry name" value="RADICAL SAM DOMAIN PROTEIN"/>
    <property type="match status" value="1"/>
</dbReference>
<evidence type="ECO:0000313" key="6">
    <source>
        <dbReference type="EMBL" id="AEF16967.1"/>
    </source>
</evidence>
<dbReference type="KEGG" id="txy:Thexy_0928"/>
<dbReference type="Pfam" id="PF04055">
    <property type="entry name" value="Radical_SAM"/>
    <property type="match status" value="1"/>
</dbReference>
<gene>
    <name evidence="6" type="ordered locus">Thexy_0928</name>
</gene>
<dbReference type="SFLD" id="SFLDG01094">
    <property type="entry name" value="Uncharacterised_Radical_SAM_Su"/>
    <property type="match status" value="1"/>
</dbReference>